<gene>
    <name evidence="7" type="primary">LOC105226569</name>
</gene>
<keyword evidence="1" id="KW-0694">RNA-binding</keyword>
<dbReference type="InterPro" id="IPR002999">
    <property type="entry name" value="Tudor"/>
</dbReference>
<dbReference type="PROSITE" id="PS50084">
    <property type="entry name" value="KH_TYPE_1"/>
    <property type="match status" value="1"/>
</dbReference>
<keyword evidence="4" id="KW-1133">Transmembrane helix</keyword>
<dbReference type="Pfam" id="PF00013">
    <property type="entry name" value="KH_1"/>
    <property type="match status" value="1"/>
</dbReference>
<dbReference type="InterPro" id="IPR035437">
    <property type="entry name" value="SNase_OB-fold_sf"/>
</dbReference>
<evidence type="ECO:0000256" key="1">
    <source>
        <dbReference type="PROSITE-ProRule" id="PRU00117"/>
    </source>
</evidence>
<dbReference type="Gene3D" id="3.30.1370.10">
    <property type="entry name" value="K Homology domain, type 1"/>
    <property type="match status" value="1"/>
</dbReference>
<sequence>MLLHAQTEIRILCFTAPYIFQYSTKMVSGRPLLYLSLPGVVFILGVYWYRRRNKNRSNGDTTEKEQENLNTHNSKESKHQINGSFMQKKSHPLPSDSVNINNKNEGEESPTVRLFGKSAPIKIVQNCRGSPVKQQQVVDSEVLKNKIQSAENKVLRSIDEDFENLSSPVDLPDSVDNRIAFYSRNVNCKSDAPVVIRATRTPKISPENSFLENKYTKECEENNNLNLIENVKNNSNARNQQGHPIQSSTNITLKTTEQSPILEDNFNKENAMNISCQDVDITENGKRNVDAASPSLSLCSVQSGDSGKGSSLPRSEANRVKSTYEFFLPNSFIGHLYGKKHFFINQIKVKTSANVLIRKTNYAGKLVCICIIEGSESEIEAALTMIRQRLPTKRFPNFTMNKIQSASPQTVVPLSADSLLNLQLKLIENINNDVIVTAVVNGAHMFVQHPLHPSHPSLTVLQKCLYDSYTLSEAPLLPGIEINAVCVLPVKGIWYRVQIVEQDAEDKQRCVVKFLDFGGYMNVHFNELRQIRSDFMSVPFQATECVLSNVEPIDSMWSSEAVDVLCQLTRGIVLQAQVAGYNSHNIPEIYLYAYLGPGNIIFINRELEARNLAKWVELRD</sequence>
<keyword evidence="6" id="KW-1185">Reference proteome</keyword>
<dbReference type="Gene3D" id="2.40.50.90">
    <property type="match status" value="1"/>
</dbReference>
<protein>
    <submittedName>
        <fullName evidence="7">A-kinase anchor protein 1, mitochondrial isoform X2</fullName>
    </submittedName>
</protein>
<evidence type="ECO:0000256" key="2">
    <source>
        <dbReference type="SAM" id="Coils"/>
    </source>
</evidence>
<dbReference type="PROSITE" id="PS50304">
    <property type="entry name" value="TUDOR"/>
    <property type="match status" value="1"/>
</dbReference>
<evidence type="ECO:0000259" key="5">
    <source>
        <dbReference type="PROSITE" id="PS50304"/>
    </source>
</evidence>
<keyword evidence="4" id="KW-0812">Transmembrane</keyword>
<feature type="transmembrane region" description="Helical" evidence="4">
    <location>
        <begin position="32"/>
        <end position="49"/>
    </location>
</feature>
<dbReference type="SUPFAM" id="SSF63748">
    <property type="entry name" value="Tudor/PWWP/MBT"/>
    <property type="match status" value="1"/>
</dbReference>
<dbReference type="InterPro" id="IPR036612">
    <property type="entry name" value="KH_dom_type_1_sf"/>
</dbReference>
<organism evidence="6 7">
    <name type="scientific">Bactrocera dorsalis</name>
    <name type="common">Oriental fruit fly</name>
    <name type="synonym">Dacus dorsalis</name>
    <dbReference type="NCBI Taxonomy" id="27457"/>
    <lineage>
        <taxon>Eukaryota</taxon>
        <taxon>Metazoa</taxon>
        <taxon>Ecdysozoa</taxon>
        <taxon>Arthropoda</taxon>
        <taxon>Hexapoda</taxon>
        <taxon>Insecta</taxon>
        <taxon>Pterygota</taxon>
        <taxon>Neoptera</taxon>
        <taxon>Endopterygota</taxon>
        <taxon>Diptera</taxon>
        <taxon>Brachycera</taxon>
        <taxon>Muscomorpha</taxon>
        <taxon>Tephritoidea</taxon>
        <taxon>Tephritidae</taxon>
        <taxon>Bactrocera</taxon>
        <taxon>Bactrocera</taxon>
    </lineage>
</organism>
<evidence type="ECO:0000313" key="6">
    <source>
        <dbReference type="Proteomes" id="UP001652620"/>
    </source>
</evidence>
<dbReference type="CDD" id="cd20407">
    <property type="entry name" value="Tudor_AKAP1"/>
    <property type="match status" value="1"/>
</dbReference>
<dbReference type="GeneID" id="105226569"/>
<dbReference type="Proteomes" id="UP001652620">
    <property type="component" value="Chromosome 4"/>
</dbReference>
<evidence type="ECO:0000256" key="4">
    <source>
        <dbReference type="SAM" id="Phobius"/>
    </source>
</evidence>
<proteinExistence type="predicted"/>
<dbReference type="Gene3D" id="2.30.30.140">
    <property type="match status" value="1"/>
</dbReference>
<dbReference type="PANTHER" id="PTHR22948:SF65">
    <property type="entry name" value="A-KINASE ANCHORING PROTEIN 1"/>
    <property type="match status" value="1"/>
</dbReference>
<dbReference type="SMART" id="SM00333">
    <property type="entry name" value="TUDOR"/>
    <property type="match status" value="1"/>
</dbReference>
<keyword evidence="4" id="KW-0472">Membrane</keyword>
<dbReference type="PANTHER" id="PTHR22948">
    <property type="entry name" value="TUDOR DOMAIN CONTAINING PROTEIN"/>
    <property type="match status" value="1"/>
</dbReference>
<evidence type="ECO:0000313" key="7">
    <source>
        <dbReference type="RefSeq" id="XP_049310760.1"/>
    </source>
</evidence>
<name>A0ABM3JNF9_BACDO</name>
<dbReference type="InterPro" id="IPR047367">
    <property type="entry name" value="Tudor_AKAP1"/>
</dbReference>
<accession>A0ABM3JNF9</accession>
<feature type="compositionally biased region" description="Basic and acidic residues" evidence="3">
    <location>
        <begin position="61"/>
        <end position="79"/>
    </location>
</feature>
<feature type="region of interest" description="Disordered" evidence="3">
    <location>
        <begin position="54"/>
        <end position="110"/>
    </location>
</feature>
<reference evidence="7" key="1">
    <citation type="submission" date="2025-08" db="UniProtKB">
        <authorList>
            <consortium name="RefSeq"/>
        </authorList>
    </citation>
    <scope>IDENTIFICATION</scope>
    <source>
        <tissue evidence="7">Adult</tissue>
    </source>
</reference>
<evidence type="ECO:0000256" key="3">
    <source>
        <dbReference type="SAM" id="MobiDB-lite"/>
    </source>
</evidence>
<keyword evidence="2" id="KW-0175">Coiled coil</keyword>
<dbReference type="InterPro" id="IPR004088">
    <property type="entry name" value="KH_dom_type_1"/>
</dbReference>
<dbReference type="RefSeq" id="XP_049310760.1">
    <property type="nucleotide sequence ID" value="XM_049454803.1"/>
</dbReference>
<dbReference type="Pfam" id="PF00567">
    <property type="entry name" value="TUDOR"/>
    <property type="match status" value="1"/>
</dbReference>
<dbReference type="SUPFAM" id="SSF54791">
    <property type="entry name" value="Eukaryotic type KH-domain (KH-domain type I)"/>
    <property type="match status" value="1"/>
</dbReference>
<dbReference type="InterPro" id="IPR050621">
    <property type="entry name" value="Tudor_domain_containing"/>
</dbReference>
<feature type="domain" description="Tudor" evidence="5">
    <location>
        <begin position="479"/>
        <end position="538"/>
    </location>
</feature>
<feature type="coiled-coil region" evidence="2">
    <location>
        <begin position="133"/>
        <end position="160"/>
    </location>
</feature>